<keyword evidence="15" id="KW-0539">Nucleus</keyword>
<feature type="region of interest" description="Disordered" evidence="19">
    <location>
        <begin position="159"/>
        <end position="266"/>
    </location>
</feature>
<evidence type="ECO:0000256" key="19">
    <source>
        <dbReference type="SAM" id="MobiDB-lite"/>
    </source>
</evidence>
<evidence type="ECO:0000256" key="17">
    <source>
        <dbReference type="ARBA" id="ARBA00047784"/>
    </source>
</evidence>
<dbReference type="PROSITE" id="PS51571">
    <property type="entry name" value="SAM_MT43_PR_SET"/>
    <property type="match status" value="1"/>
</dbReference>
<evidence type="ECO:0000256" key="2">
    <source>
        <dbReference type="ARBA" id="ARBA00004286"/>
    </source>
</evidence>
<comment type="caution">
    <text evidence="21">The sequence shown here is derived from an EMBL/GenBank/DDBJ whole genome shotgun (WGS) entry which is preliminary data.</text>
</comment>
<evidence type="ECO:0000256" key="1">
    <source>
        <dbReference type="ARBA" id="ARBA00004123"/>
    </source>
</evidence>
<comment type="catalytic activity">
    <reaction evidence="18">
        <text>L-lysyl-[protein] + S-adenosyl-L-methionine = N(6)-methyl-L-lysyl-[protein] + S-adenosyl-L-homocysteine + H(+)</text>
        <dbReference type="Rhea" id="RHEA:51736"/>
        <dbReference type="Rhea" id="RHEA-COMP:9752"/>
        <dbReference type="Rhea" id="RHEA-COMP:13053"/>
        <dbReference type="ChEBI" id="CHEBI:15378"/>
        <dbReference type="ChEBI" id="CHEBI:29969"/>
        <dbReference type="ChEBI" id="CHEBI:57856"/>
        <dbReference type="ChEBI" id="CHEBI:59789"/>
        <dbReference type="ChEBI" id="CHEBI:61929"/>
    </reaction>
</comment>
<keyword evidence="9" id="KW-0808">Transferase</keyword>
<reference evidence="21 22" key="1">
    <citation type="submission" date="2019-04" db="EMBL/GenBank/DDBJ databases">
        <title>The sequence and de novo assembly of Takifugu bimaculatus genome using PacBio and Hi-C technologies.</title>
        <authorList>
            <person name="Xu P."/>
            <person name="Liu B."/>
            <person name="Zhou Z."/>
        </authorList>
    </citation>
    <scope>NUCLEOTIDE SEQUENCE [LARGE SCALE GENOMIC DNA]</scope>
    <source>
        <strain evidence="21">TB-2018</strain>
        <tissue evidence="21">Muscle</tissue>
    </source>
</reference>
<dbReference type="InterPro" id="IPR016858">
    <property type="entry name" value="KMT5A-like"/>
</dbReference>
<evidence type="ECO:0000256" key="5">
    <source>
        <dbReference type="ARBA" id="ARBA00022454"/>
    </source>
</evidence>
<evidence type="ECO:0000256" key="7">
    <source>
        <dbReference type="ARBA" id="ARBA00022603"/>
    </source>
</evidence>
<dbReference type="Pfam" id="PF00856">
    <property type="entry name" value="SET"/>
    <property type="match status" value="1"/>
</dbReference>
<comment type="similarity">
    <text evidence="3">Belongs to the prokaryotic/mitochondrial release factor family.</text>
</comment>
<evidence type="ECO:0000256" key="9">
    <source>
        <dbReference type="ARBA" id="ARBA00022679"/>
    </source>
</evidence>
<dbReference type="GO" id="GO:0051301">
    <property type="term" value="P:cell division"/>
    <property type="evidence" value="ECO:0007669"/>
    <property type="project" value="UniProtKB-KW"/>
</dbReference>
<evidence type="ECO:0000256" key="10">
    <source>
        <dbReference type="ARBA" id="ARBA00022691"/>
    </source>
</evidence>
<dbReference type="InterPro" id="IPR046341">
    <property type="entry name" value="SET_dom_sf"/>
</dbReference>
<dbReference type="InterPro" id="IPR000352">
    <property type="entry name" value="Pep_chain_release_fac_I"/>
</dbReference>
<evidence type="ECO:0000313" key="21">
    <source>
        <dbReference type="EMBL" id="TNM89639.1"/>
    </source>
</evidence>
<evidence type="ECO:0000259" key="20">
    <source>
        <dbReference type="PROSITE" id="PS50280"/>
    </source>
</evidence>
<keyword evidence="5" id="KW-0158">Chromosome</keyword>
<comment type="subcellular location">
    <subcellularLocation>
        <location evidence="2">Chromosome</location>
    </subcellularLocation>
    <subcellularLocation>
        <location evidence="1">Nucleus</location>
    </subcellularLocation>
</comment>
<evidence type="ECO:0000256" key="13">
    <source>
        <dbReference type="ARBA" id="ARBA00023015"/>
    </source>
</evidence>
<feature type="compositionally biased region" description="Polar residues" evidence="19">
    <location>
        <begin position="172"/>
        <end position="181"/>
    </location>
</feature>
<evidence type="ECO:0000256" key="11">
    <source>
        <dbReference type="ARBA" id="ARBA00022776"/>
    </source>
</evidence>
<evidence type="ECO:0000256" key="15">
    <source>
        <dbReference type="ARBA" id="ARBA00023242"/>
    </source>
</evidence>
<dbReference type="GO" id="GO:0005700">
    <property type="term" value="C:polytene chromosome"/>
    <property type="evidence" value="ECO:0007669"/>
    <property type="project" value="TreeGrafter"/>
</dbReference>
<dbReference type="PROSITE" id="PS50280">
    <property type="entry name" value="SET"/>
    <property type="match status" value="1"/>
</dbReference>
<dbReference type="InterPro" id="IPR051760">
    <property type="entry name" value="KMT5A"/>
</dbReference>
<organism evidence="21 22">
    <name type="scientific">Takifugu bimaculatus</name>
    <dbReference type="NCBI Taxonomy" id="433685"/>
    <lineage>
        <taxon>Eukaryota</taxon>
        <taxon>Metazoa</taxon>
        <taxon>Chordata</taxon>
        <taxon>Craniata</taxon>
        <taxon>Vertebrata</taxon>
        <taxon>Euteleostomi</taxon>
        <taxon>Actinopterygii</taxon>
        <taxon>Neopterygii</taxon>
        <taxon>Teleostei</taxon>
        <taxon>Neoteleostei</taxon>
        <taxon>Acanthomorphata</taxon>
        <taxon>Eupercaria</taxon>
        <taxon>Tetraodontiformes</taxon>
        <taxon>Tetradontoidea</taxon>
        <taxon>Tetraodontidae</taxon>
        <taxon>Takifugu</taxon>
    </lineage>
</organism>
<evidence type="ECO:0000256" key="6">
    <source>
        <dbReference type="ARBA" id="ARBA00022491"/>
    </source>
</evidence>
<dbReference type="FunFam" id="2.170.270.10:FF:000021">
    <property type="entry name" value="Histone-lysine N-methyltransferase"/>
    <property type="match status" value="1"/>
</dbReference>
<dbReference type="Pfam" id="PF00472">
    <property type="entry name" value="RF-1"/>
    <property type="match status" value="1"/>
</dbReference>
<keyword evidence="16" id="KW-0131">Cell cycle</keyword>
<sequence>MAMSRLLPIMYRVTSRVAFTGSSNILLLLRPHPSGLPCLFAASKKGLIDLPVLNEDELEEQFVRGSGPGGQATNKTSNCVVLKHIPSGVVVKCHQTRSVDINRKRAREIMKEKLDVLQKGELSEVILKKKESELRKQDKRRKVNENLERKRLFKEALAADPKPEGRKDLLRTKNTAVQKVDAQTKTKENKPSREQKYTVRSLRAESQEQKTETACQSHGMREQNSDQVDPTTQTDARQVAHSKVSTPKTGSKTSRKTGKKTDNKVSQNRKVTDFFPVRRSNRKTKSELKSEEHRHLDGIIKSGTEEGLRVRHIEGKGRGVFALNGFQKGDFVVEYHGDLLELSEAKKREAQYAEDPKTGCYMYYFQYQTKTYCVDATKETGRLGRLVNHSKAGNCQTKLHPINGSPHLILVASRDIRADEELLYDYGDRSKASVLAHPWLKY</sequence>
<dbReference type="PANTHER" id="PTHR46167:SF1">
    <property type="entry name" value="N-LYSINE METHYLTRANSFERASE KMT5A"/>
    <property type="match status" value="1"/>
</dbReference>
<keyword evidence="14" id="KW-0804">Transcription</keyword>
<dbReference type="CDD" id="cd10528">
    <property type="entry name" value="SET_SETD8"/>
    <property type="match status" value="1"/>
</dbReference>
<evidence type="ECO:0000256" key="14">
    <source>
        <dbReference type="ARBA" id="ARBA00023163"/>
    </source>
</evidence>
<protein>
    <recommendedName>
        <fullName evidence="4">[histone H4]-lysine(20) N-methyltransferase</fullName>
        <ecNumber evidence="4">2.1.1.361</ecNumber>
    </recommendedName>
</protein>
<dbReference type="SUPFAM" id="SSF82199">
    <property type="entry name" value="SET domain"/>
    <property type="match status" value="1"/>
</dbReference>
<dbReference type="Gene3D" id="3.30.160.20">
    <property type="match status" value="1"/>
</dbReference>
<dbReference type="InterPro" id="IPR045853">
    <property type="entry name" value="Pep_chain_release_fac_I_sf"/>
</dbReference>
<name>A0A4Z2BCI3_9TELE</name>
<evidence type="ECO:0000256" key="16">
    <source>
        <dbReference type="ARBA" id="ARBA00023306"/>
    </source>
</evidence>
<feature type="compositionally biased region" description="Basic and acidic residues" evidence="19">
    <location>
        <begin position="182"/>
        <end position="211"/>
    </location>
</feature>
<dbReference type="AlphaFoldDB" id="A0A4Z2BCI3"/>
<evidence type="ECO:0000313" key="22">
    <source>
        <dbReference type="Proteomes" id="UP000516260"/>
    </source>
</evidence>
<accession>A0A4Z2BCI3</accession>
<evidence type="ECO:0000256" key="3">
    <source>
        <dbReference type="ARBA" id="ARBA00010835"/>
    </source>
</evidence>
<keyword evidence="8" id="KW-0132">Cell division</keyword>
<keyword evidence="11" id="KW-0498">Mitosis</keyword>
<comment type="catalytic activity">
    <reaction evidence="17">
        <text>L-lysyl(20)-[histone H4] + S-adenosyl-L-methionine = N(6)-methyl-L-lysyl(20)-[histone H4] + S-adenosyl-L-homocysteine + H(+)</text>
        <dbReference type="Rhea" id="RHEA:60344"/>
        <dbReference type="Rhea" id="RHEA-COMP:15554"/>
        <dbReference type="Rhea" id="RHEA-COMP:15555"/>
        <dbReference type="ChEBI" id="CHEBI:15378"/>
        <dbReference type="ChEBI" id="CHEBI:29969"/>
        <dbReference type="ChEBI" id="CHEBI:57856"/>
        <dbReference type="ChEBI" id="CHEBI:59789"/>
        <dbReference type="ChEBI" id="CHEBI:61929"/>
        <dbReference type="EC" id="2.1.1.361"/>
    </reaction>
</comment>
<dbReference type="SUPFAM" id="SSF75620">
    <property type="entry name" value="Release factor"/>
    <property type="match status" value="1"/>
</dbReference>
<dbReference type="GO" id="GO:0005634">
    <property type="term" value="C:nucleus"/>
    <property type="evidence" value="ECO:0007669"/>
    <property type="project" value="UniProtKB-SubCell"/>
</dbReference>
<keyword evidence="22" id="KW-1185">Reference proteome</keyword>
<dbReference type="GO" id="GO:0006357">
    <property type="term" value="P:regulation of transcription by RNA polymerase II"/>
    <property type="evidence" value="ECO:0007669"/>
    <property type="project" value="TreeGrafter"/>
</dbReference>
<feature type="compositionally biased region" description="Basic and acidic residues" evidence="19">
    <location>
        <begin position="161"/>
        <end position="171"/>
    </location>
</feature>
<dbReference type="SMART" id="SM00317">
    <property type="entry name" value="SET"/>
    <property type="match status" value="1"/>
</dbReference>
<evidence type="ECO:0000256" key="8">
    <source>
        <dbReference type="ARBA" id="ARBA00022618"/>
    </source>
</evidence>
<dbReference type="GO" id="GO:0043516">
    <property type="term" value="P:regulation of DNA damage response, signal transduction by p53 class mediator"/>
    <property type="evidence" value="ECO:0007669"/>
    <property type="project" value="TreeGrafter"/>
</dbReference>
<dbReference type="InterPro" id="IPR047266">
    <property type="entry name" value="KMT5A-like_SET"/>
</dbReference>
<evidence type="ECO:0000256" key="4">
    <source>
        <dbReference type="ARBA" id="ARBA00012187"/>
    </source>
</evidence>
<keyword evidence="7" id="KW-0489">Methyltransferase</keyword>
<keyword evidence="13" id="KW-0805">Transcription regulation</keyword>
<dbReference type="InterPro" id="IPR001214">
    <property type="entry name" value="SET_dom"/>
</dbReference>
<feature type="compositionally biased region" description="Polar residues" evidence="19">
    <location>
        <begin position="225"/>
        <end position="236"/>
    </location>
</feature>
<dbReference type="Proteomes" id="UP000516260">
    <property type="component" value="Chromosome 4"/>
</dbReference>
<keyword evidence="10" id="KW-0949">S-adenosyl-L-methionine</keyword>
<dbReference type="EMBL" id="SWLE01000017">
    <property type="protein sequence ID" value="TNM89639.1"/>
    <property type="molecule type" value="Genomic_DNA"/>
</dbReference>
<evidence type="ECO:0000256" key="12">
    <source>
        <dbReference type="ARBA" id="ARBA00022853"/>
    </source>
</evidence>
<gene>
    <name evidence="21" type="ORF">fugu_003873</name>
</gene>
<dbReference type="EC" id="2.1.1.361" evidence="4"/>
<dbReference type="Gene3D" id="2.170.270.10">
    <property type="entry name" value="SET domain"/>
    <property type="match status" value="1"/>
</dbReference>
<dbReference type="GO" id="GO:0003747">
    <property type="term" value="F:translation release factor activity"/>
    <property type="evidence" value="ECO:0007669"/>
    <property type="project" value="InterPro"/>
</dbReference>
<dbReference type="PANTHER" id="PTHR46167">
    <property type="entry name" value="N-LYSINE METHYLTRANSFERASE KMT5A"/>
    <property type="match status" value="1"/>
</dbReference>
<keyword evidence="12" id="KW-0156">Chromatin regulator</keyword>
<evidence type="ECO:0000256" key="18">
    <source>
        <dbReference type="ARBA" id="ARBA00048985"/>
    </source>
</evidence>
<dbReference type="GO" id="GO:0032259">
    <property type="term" value="P:methylation"/>
    <property type="evidence" value="ECO:0007669"/>
    <property type="project" value="UniProtKB-KW"/>
</dbReference>
<dbReference type="GO" id="GO:0140944">
    <property type="term" value="F:histone H4K20 monomethyltransferase activity"/>
    <property type="evidence" value="ECO:0007669"/>
    <property type="project" value="UniProtKB-EC"/>
</dbReference>
<proteinExistence type="inferred from homology"/>
<feature type="domain" description="SET" evidence="20">
    <location>
        <begin position="306"/>
        <end position="427"/>
    </location>
</feature>
<keyword evidence="6" id="KW-0678">Repressor</keyword>